<organism evidence="7 8">
    <name type="scientific">Durusdinium trenchii</name>
    <dbReference type="NCBI Taxonomy" id="1381693"/>
    <lineage>
        <taxon>Eukaryota</taxon>
        <taxon>Sar</taxon>
        <taxon>Alveolata</taxon>
        <taxon>Dinophyceae</taxon>
        <taxon>Suessiales</taxon>
        <taxon>Symbiodiniaceae</taxon>
        <taxon>Durusdinium</taxon>
    </lineage>
</organism>
<dbReference type="SMART" id="SM00303">
    <property type="entry name" value="GPS"/>
    <property type="match status" value="1"/>
</dbReference>
<evidence type="ECO:0000313" key="7">
    <source>
        <dbReference type="EMBL" id="CAK9114800.1"/>
    </source>
</evidence>
<keyword evidence="8" id="KW-1185">Reference proteome</keyword>
<dbReference type="InterPro" id="IPR057244">
    <property type="entry name" value="GAIN_B"/>
</dbReference>
<feature type="non-terminal residue" evidence="7">
    <location>
        <position position="1"/>
    </location>
</feature>
<sequence length="91" mass="9977">EIGGLGSSVHSKPVSINLRRANGSAFVMKSLREPMVVVMKLTGQEGNATCAYWDEDEHRWSREGITALGTANSELRCETTHLTIFGAVPRF</sequence>
<keyword evidence="3" id="KW-1133">Transmembrane helix</keyword>
<name>A0ABP0SRA9_9DINO</name>
<protein>
    <recommendedName>
        <fullName evidence="6">GAIN-B domain-containing protein</fullName>
    </recommendedName>
</protein>
<dbReference type="PROSITE" id="PS50221">
    <property type="entry name" value="GAIN_B"/>
    <property type="match status" value="1"/>
</dbReference>
<comment type="subcellular location">
    <subcellularLocation>
        <location evidence="1">Membrane</location>
    </subcellularLocation>
</comment>
<keyword evidence="2" id="KW-0812">Transmembrane</keyword>
<dbReference type="EMBL" id="CAXAMN010028040">
    <property type="protein sequence ID" value="CAK9114800.1"/>
    <property type="molecule type" value="Genomic_DNA"/>
</dbReference>
<dbReference type="Proteomes" id="UP001642484">
    <property type="component" value="Unassembled WGS sequence"/>
</dbReference>
<keyword evidence="5" id="KW-1015">Disulfide bond</keyword>
<evidence type="ECO:0000313" key="8">
    <source>
        <dbReference type="Proteomes" id="UP001642484"/>
    </source>
</evidence>
<evidence type="ECO:0000256" key="4">
    <source>
        <dbReference type="ARBA" id="ARBA00023136"/>
    </source>
</evidence>
<keyword evidence="4" id="KW-0472">Membrane</keyword>
<dbReference type="InterPro" id="IPR046338">
    <property type="entry name" value="GAIN_dom_sf"/>
</dbReference>
<evidence type="ECO:0000256" key="3">
    <source>
        <dbReference type="ARBA" id="ARBA00022989"/>
    </source>
</evidence>
<accession>A0ABP0SRA9</accession>
<dbReference type="Gene3D" id="2.60.220.50">
    <property type="match status" value="1"/>
</dbReference>
<evidence type="ECO:0000256" key="1">
    <source>
        <dbReference type="ARBA" id="ARBA00004370"/>
    </source>
</evidence>
<evidence type="ECO:0000256" key="2">
    <source>
        <dbReference type="ARBA" id="ARBA00022692"/>
    </source>
</evidence>
<reference evidence="7 8" key="1">
    <citation type="submission" date="2024-02" db="EMBL/GenBank/DDBJ databases">
        <authorList>
            <person name="Chen Y."/>
            <person name="Shah S."/>
            <person name="Dougan E. K."/>
            <person name="Thang M."/>
            <person name="Chan C."/>
        </authorList>
    </citation>
    <scope>NUCLEOTIDE SEQUENCE [LARGE SCALE GENOMIC DNA]</scope>
</reference>
<comment type="caution">
    <text evidence="7">The sequence shown here is derived from an EMBL/GenBank/DDBJ whole genome shotgun (WGS) entry which is preliminary data.</text>
</comment>
<gene>
    <name evidence="7" type="ORF">CCMP2556_LOCUS53077</name>
</gene>
<feature type="domain" description="GAIN-B" evidence="6">
    <location>
        <begin position="1"/>
        <end position="91"/>
    </location>
</feature>
<dbReference type="Pfam" id="PF01825">
    <property type="entry name" value="GPS"/>
    <property type="match status" value="1"/>
</dbReference>
<dbReference type="InterPro" id="IPR000203">
    <property type="entry name" value="GPS"/>
</dbReference>
<evidence type="ECO:0000256" key="5">
    <source>
        <dbReference type="ARBA" id="ARBA00023157"/>
    </source>
</evidence>
<evidence type="ECO:0000259" key="6">
    <source>
        <dbReference type="PROSITE" id="PS50221"/>
    </source>
</evidence>
<proteinExistence type="predicted"/>